<dbReference type="PANTHER" id="PTHR31308">
    <property type="match status" value="1"/>
</dbReference>
<dbReference type="InterPro" id="IPR017853">
    <property type="entry name" value="GH"/>
</dbReference>
<protein>
    <recommendedName>
        <fullName evidence="6">Glycoside hydrolase family 5 domain-containing protein</fullName>
    </recommendedName>
</protein>
<evidence type="ECO:0000256" key="4">
    <source>
        <dbReference type="RuleBase" id="RU361153"/>
    </source>
</evidence>
<keyword evidence="3 4" id="KW-0326">Glycosidase</keyword>
<evidence type="ECO:0000256" key="3">
    <source>
        <dbReference type="ARBA" id="ARBA00023295"/>
    </source>
</evidence>
<comment type="similarity">
    <text evidence="1 4">Belongs to the glycosyl hydrolase 5 (cellulase A) family.</text>
</comment>
<keyword evidence="5" id="KW-0732">Signal</keyword>
<organism evidence="7 8">
    <name type="scientific">Triparma laevis f. inornata</name>
    <dbReference type="NCBI Taxonomy" id="1714386"/>
    <lineage>
        <taxon>Eukaryota</taxon>
        <taxon>Sar</taxon>
        <taxon>Stramenopiles</taxon>
        <taxon>Ochrophyta</taxon>
        <taxon>Bolidophyceae</taxon>
        <taxon>Parmales</taxon>
        <taxon>Triparmaceae</taxon>
        <taxon>Triparma</taxon>
    </lineage>
</organism>
<comment type="caution">
    <text evidence="7">The sequence shown here is derived from an EMBL/GenBank/DDBJ whole genome shotgun (WGS) entry which is preliminary data.</text>
</comment>
<dbReference type="GO" id="GO:0000272">
    <property type="term" value="P:polysaccharide catabolic process"/>
    <property type="evidence" value="ECO:0007669"/>
    <property type="project" value="InterPro"/>
</dbReference>
<evidence type="ECO:0000259" key="6">
    <source>
        <dbReference type="Pfam" id="PF00150"/>
    </source>
</evidence>
<dbReference type="AlphaFoldDB" id="A0A9W7BDK8"/>
<dbReference type="Pfam" id="PF00150">
    <property type="entry name" value="Cellulase"/>
    <property type="match status" value="1"/>
</dbReference>
<dbReference type="Gene3D" id="3.20.20.80">
    <property type="entry name" value="Glycosidases"/>
    <property type="match status" value="1"/>
</dbReference>
<reference evidence="8" key="1">
    <citation type="journal article" date="2023" name="Commun. Biol.">
        <title>Genome analysis of Parmales, the sister group of diatoms, reveals the evolutionary specialization of diatoms from phago-mixotrophs to photoautotrophs.</title>
        <authorList>
            <person name="Ban H."/>
            <person name="Sato S."/>
            <person name="Yoshikawa S."/>
            <person name="Yamada K."/>
            <person name="Nakamura Y."/>
            <person name="Ichinomiya M."/>
            <person name="Sato N."/>
            <person name="Blanc-Mathieu R."/>
            <person name="Endo H."/>
            <person name="Kuwata A."/>
            <person name="Ogata H."/>
        </authorList>
    </citation>
    <scope>NUCLEOTIDE SEQUENCE [LARGE SCALE GENOMIC DNA]</scope>
</reference>
<feature type="domain" description="Glycoside hydrolase family 5" evidence="6">
    <location>
        <begin position="65"/>
        <end position="386"/>
    </location>
</feature>
<dbReference type="SUPFAM" id="SSF51445">
    <property type="entry name" value="(Trans)glycosidases"/>
    <property type="match status" value="1"/>
</dbReference>
<dbReference type="Proteomes" id="UP001162640">
    <property type="component" value="Unassembled WGS sequence"/>
</dbReference>
<name>A0A9W7BDK8_9STRA</name>
<dbReference type="GO" id="GO:0004553">
    <property type="term" value="F:hydrolase activity, hydrolyzing O-glycosyl compounds"/>
    <property type="evidence" value="ECO:0007669"/>
    <property type="project" value="InterPro"/>
</dbReference>
<dbReference type="PANTHER" id="PTHR31308:SF3">
    <property type="entry name" value="ENDOGLYCOCERAMIDASE"/>
    <property type="match status" value="1"/>
</dbReference>
<dbReference type="InterPro" id="IPR052066">
    <property type="entry name" value="Glycosphingolipid_Hydrolases"/>
</dbReference>
<sequence>MRLSHLLLPALTLANAHARDVVIQDGQWTNTTSGEKIVLTGTNVVMKGDPWLPAVEGSAICDSTESTGSSTSCQTFNEADVNHIKSLGYNMIRLGVIWAGAQPDGPYTDLNTDLLDRLNAILDLCEKHDLQVLIDLHQDAIGTAVCGEGVPMWFSQLAIPNQIGKPLWPLPTLDDGTCGRNDTETWAQYAGDVDYNLKNLCCRKLSGGNWGQLTSTSQAQETMLFTFTKGRDMFADFAGKVAEAVNNKPAAFGIELMNEPPAIERSVMYKAWQTAAEAIREFSDDIAVGIADTANGALPIGNFDLRKETVDWLTTGDKHLFYAFHWYGTPETPDTAIDNAIGLGEKWGMPVHLTEFGGYGGDDYGCATQRAAKAAGVGSSYWHYSDYCWPKHCPDGSPDGYCPLPDGDRWGACITGWGSGNNSFACP</sequence>
<gene>
    <name evidence="7" type="ORF">TL16_g11350</name>
</gene>
<keyword evidence="2 4" id="KW-0378">Hydrolase</keyword>
<dbReference type="InterPro" id="IPR001547">
    <property type="entry name" value="Glyco_hydro_5"/>
</dbReference>
<proteinExistence type="inferred from homology"/>
<feature type="signal peptide" evidence="5">
    <location>
        <begin position="1"/>
        <end position="18"/>
    </location>
</feature>
<evidence type="ECO:0000313" key="8">
    <source>
        <dbReference type="Proteomes" id="UP001162640"/>
    </source>
</evidence>
<feature type="chain" id="PRO_5040719727" description="Glycoside hydrolase family 5 domain-containing protein" evidence="5">
    <location>
        <begin position="19"/>
        <end position="427"/>
    </location>
</feature>
<evidence type="ECO:0000256" key="2">
    <source>
        <dbReference type="ARBA" id="ARBA00022801"/>
    </source>
</evidence>
<evidence type="ECO:0000256" key="5">
    <source>
        <dbReference type="SAM" id="SignalP"/>
    </source>
</evidence>
<dbReference type="EMBL" id="BLQM01000423">
    <property type="protein sequence ID" value="GMH89081.1"/>
    <property type="molecule type" value="Genomic_DNA"/>
</dbReference>
<evidence type="ECO:0000313" key="7">
    <source>
        <dbReference type="EMBL" id="GMH89081.1"/>
    </source>
</evidence>
<evidence type="ECO:0000256" key="1">
    <source>
        <dbReference type="ARBA" id="ARBA00005641"/>
    </source>
</evidence>
<accession>A0A9W7BDK8</accession>